<evidence type="ECO:0000256" key="2">
    <source>
        <dbReference type="ARBA" id="ARBA00022475"/>
    </source>
</evidence>
<keyword evidence="2" id="KW-1003">Cell membrane</keyword>
<keyword evidence="7" id="KW-1133">Transmembrane helix</keyword>
<dbReference type="InterPro" id="IPR010559">
    <property type="entry name" value="Sig_transdc_His_kin_internal"/>
</dbReference>
<dbReference type="InterPro" id="IPR003660">
    <property type="entry name" value="HAMP_dom"/>
</dbReference>
<organism evidence="9 10">
    <name type="scientific">Paenibacillus campinasensis</name>
    <dbReference type="NCBI Taxonomy" id="66347"/>
    <lineage>
        <taxon>Bacteria</taxon>
        <taxon>Bacillati</taxon>
        <taxon>Bacillota</taxon>
        <taxon>Bacilli</taxon>
        <taxon>Bacillales</taxon>
        <taxon>Paenibacillaceae</taxon>
        <taxon>Paenibacillus</taxon>
    </lineage>
</organism>
<keyword evidence="7" id="KW-0812">Transmembrane</keyword>
<dbReference type="SUPFAM" id="SSF55874">
    <property type="entry name" value="ATPase domain of HSP90 chaperone/DNA topoisomerase II/histidine kinase"/>
    <property type="match status" value="1"/>
</dbReference>
<dbReference type="Pfam" id="PF06580">
    <property type="entry name" value="His_kinase"/>
    <property type="match status" value="1"/>
</dbReference>
<dbReference type="CDD" id="cd06225">
    <property type="entry name" value="HAMP"/>
    <property type="match status" value="1"/>
</dbReference>
<dbReference type="Proteomes" id="UP000435177">
    <property type="component" value="Unassembled WGS sequence"/>
</dbReference>
<dbReference type="EMBL" id="WOAA01000001">
    <property type="protein sequence ID" value="MUG64763.1"/>
    <property type="molecule type" value="Genomic_DNA"/>
</dbReference>
<dbReference type="PROSITE" id="PS50885">
    <property type="entry name" value="HAMP"/>
    <property type="match status" value="1"/>
</dbReference>
<feature type="transmembrane region" description="Helical" evidence="7">
    <location>
        <begin position="285"/>
        <end position="306"/>
    </location>
</feature>
<comment type="caution">
    <text evidence="9">The sequence shown here is derived from an EMBL/GenBank/DDBJ whole genome shotgun (WGS) entry which is preliminary data.</text>
</comment>
<dbReference type="Gene3D" id="6.10.340.10">
    <property type="match status" value="1"/>
</dbReference>
<dbReference type="InterPro" id="IPR036890">
    <property type="entry name" value="HATPase_C_sf"/>
</dbReference>
<keyword evidence="4" id="KW-0808">Transferase</keyword>
<name>A0ABW9SUW4_9BACL</name>
<evidence type="ECO:0000256" key="6">
    <source>
        <dbReference type="ARBA" id="ARBA00023136"/>
    </source>
</evidence>
<dbReference type="Pfam" id="PF02518">
    <property type="entry name" value="HATPase_c"/>
    <property type="match status" value="1"/>
</dbReference>
<evidence type="ECO:0000256" key="5">
    <source>
        <dbReference type="ARBA" id="ARBA00022777"/>
    </source>
</evidence>
<dbReference type="SMART" id="SM00387">
    <property type="entry name" value="HATPase_c"/>
    <property type="match status" value="1"/>
</dbReference>
<proteinExistence type="predicted"/>
<protein>
    <submittedName>
        <fullName evidence="9">HAMP domain-containing protein</fullName>
    </submittedName>
</protein>
<evidence type="ECO:0000313" key="10">
    <source>
        <dbReference type="Proteomes" id="UP000435177"/>
    </source>
</evidence>
<accession>A0ABW9SUW4</accession>
<evidence type="ECO:0000313" key="9">
    <source>
        <dbReference type="EMBL" id="MUG64763.1"/>
    </source>
</evidence>
<evidence type="ECO:0000256" key="4">
    <source>
        <dbReference type="ARBA" id="ARBA00022679"/>
    </source>
</evidence>
<dbReference type="InterPro" id="IPR003594">
    <property type="entry name" value="HATPase_dom"/>
</dbReference>
<evidence type="ECO:0000256" key="7">
    <source>
        <dbReference type="SAM" id="Phobius"/>
    </source>
</evidence>
<dbReference type="PANTHER" id="PTHR34220">
    <property type="entry name" value="SENSOR HISTIDINE KINASE YPDA"/>
    <property type="match status" value="1"/>
</dbReference>
<reference evidence="9 10" key="1">
    <citation type="submission" date="2019-11" db="EMBL/GenBank/DDBJ databases">
        <title>Draft genome sequences of five Paenibacillus species of dairy origin.</title>
        <authorList>
            <person name="Olajide A.M."/>
            <person name="Chen S."/>
            <person name="Lapointe G."/>
        </authorList>
    </citation>
    <scope>NUCLEOTIDE SEQUENCE [LARGE SCALE GENOMIC DNA]</scope>
    <source>
        <strain evidence="9 10">3CS1</strain>
    </source>
</reference>
<dbReference type="Pfam" id="PF00672">
    <property type="entry name" value="HAMP"/>
    <property type="match status" value="1"/>
</dbReference>
<comment type="subcellular location">
    <subcellularLocation>
        <location evidence="1">Cell membrane</location>
        <topology evidence="1">Multi-pass membrane protein</topology>
    </subcellularLocation>
</comment>
<sequence length="587" mass="68238">MKRLNTFQKIIVLLSILLVPVILIYTYSNRVSMSIIQQELIQLTLNQQNFLTEQLDMISEQLWKSAYITMSDPNALMLQHPSITKPGYDTFKTIEALEHHLRLQSTSYSWQYELTLFSPVTGMYITTDSNRQFDNAYFSEHFYTNWSYVKLDSGAGQQHYFVRHMTKPFTLDDHPEELSLILEAAIPASNIAQMMEQFAAGRSGEPMFYHPDYGGITRHLADFEGTDHLQGLLSDYPFEGNGYEIVRSGGQKYLMNYTESTWPGWYLVDFVPLKTVIASLNQSLMWFYFMMALLLLIGIGFAVIIYRSVQRPMLQLIKGVRRLKQGNYAFRLPVNGQSEFHYLFSEFNRMSEETQELIEKVYVSQLRIRDATLKQLQSQINPHFLYNNFAFIQSMTQMGNREAVIAFTQHLSQYYRYTTRTEMTTTRLDEELELIQSYLEIHRMQIPRLDYDIDVPRHLRCWSIPRLIIQPVVENAIVHGIENSLNDGLIRVTGRMEETHAVITVEDNGGGIRAEDLEHLRSRMNRTMDENMGCGLWNIHQRLLLYNEDGNGLSFAPSELGGLKVVLRFRVQEEKSLNKHKHSEGSE</sequence>
<keyword evidence="10" id="KW-1185">Reference proteome</keyword>
<feature type="transmembrane region" description="Helical" evidence="7">
    <location>
        <begin position="7"/>
        <end position="27"/>
    </location>
</feature>
<keyword evidence="5" id="KW-0418">Kinase</keyword>
<dbReference type="RefSeq" id="WP_155617326.1">
    <property type="nucleotide sequence ID" value="NZ_WOAA01000001.1"/>
</dbReference>
<keyword evidence="3" id="KW-0597">Phosphoprotein</keyword>
<keyword evidence="6 7" id="KW-0472">Membrane</keyword>
<evidence type="ECO:0000256" key="3">
    <source>
        <dbReference type="ARBA" id="ARBA00022553"/>
    </source>
</evidence>
<dbReference type="SUPFAM" id="SSF158472">
    <property type="entry name" value="HAMP domain-like"/>
    <property type="match status" value="1"/>
</dbReference>
<dbReference type="PANTHER" id="PTHR34220:SF7">
    <property type="entry name" value="SENSOR HISTIDINE KINASE YPDA"/>
    <property type="match status" value="1"/>
</dbReference>
<dbReference type="SMART" id="SM00304">
    <property type="entry name" value="HAMP"/>
    <property type="match status" value="1"/>
</dbReference>
<evidence type="ECO:0000259" key="8">
    <source>
        <dbReference type="PROSITE" id="PS50885"/>
    </source>
</evidence>
<gene>
    <name evidence="9" type="ORF">GNP94_01955</name>
</gene>
<evidence type="ECO:0000256" key="1">
    <source>
        <dbReference type="ARBA" id="ARBA00004651"/>
    </source>
</evidence>
<dbReference type="InterPro" id="IPR050640">
    <property type="entry name" value="Bact_2-comp_sensor_kinase"/>
</dbReference>
<dbReference type="Gene3D" id="3.30.565.10">
    <property type="entry name" value="Histidine kinase-like ATPase, C-terminal domain"/>
    <property type="match status" value="1"/>
</dbReference>
<feature type="domain" description="HAMP" evidence="8">
    <location>
        <begin position="307"/>
        <end position="359"/>
    </location>
</feature>